<evidence type="ECO:0000259" key="1">
    <source>
        <dbReference type="PROSITE" id="PS51819"/>
    </source>
</evidence>
<proteinExistence type="predicted"/>
<evidence type="ECO:0000313" key="3">
    <source>
        <dbReference type="EMBL" id="MBM9937330.1"/>
    </source>
</evidence>
<accession>A0AAW4GM99</accession>
<reference evidence="2" key="2">
    <citation type="submission" date="2021-01" db="EMBL/GenBank/DDBJ databases">
        <authorList>
            <person name="Yu Y."/>
        </authorList>
    </citation>
    <scope>NUCLEOTIDE SEQUENCE</scope>
    <source>
        <strain evidence="2">As-5</strain>
        <strain evidence="3">As-6</strain>
    </source>
</reference>
<evidence type="ECO:0000313" key="2">
    <source>
        <dbReference type="EMBL" id="MBM9915883.1"/>
    </source>
</evidence>
<sequence>MQLGAFSVSLAVKDLATSRAFYEALGFSVTGGDAAQNWLVLRNNGIVVGLFQGMFEGNLLTFNPGWDQHKQELASFQDVREIQAELDAKGIELALRTDPDGQGTGYLQLADPDGNVILIDQHVARPTAR</sequence>
<dbReference type="Pfam" id="PF00903">
    <property type="entry name" value="Glyoxalase"/>
    <property type="match status" value="1"/>
</dbReference>
<dbReference type="SUPFAM" id="SSF54593">
    <property type="entry name" value="Glyoxalase/Bleomycin resistance protein/Dihydroxybiphenyl dioxygenase"/>
    <property type="match status" value="1"/>
</dbReference>
<dbReference type="InterPro" id="IPR037523">
    <property type="entry name" value="VOC_core"/>
</dbReference>
<gene>
    <name evidence="2" type="ORF">JJW18_20620</name>
    <name evidence="3" type="ORF">JJW19_04165</name>
</gene>
<dbReference type="RefSeq" id="WP_205406397.1">
    <property type="nucleotide sequence ID" value="NZ_JAFFTA010000045.1"/>
</dbReference>
<comment type="caution">
    <text evidence="2">The sequence shown here is derived from an EMBL/GenBank/DDBJ whole genome shotgun (WGS) entry which is preliminary data.</text>
</comment>
<dbReference type="InterPro" id="IPR004360">
    <property type="entry name" value="Glyas_Fos-R_dOase_dom"/>
</dbReference>
<keyword evidence="4" id="KW-1185">Reference proteome</keyword>
<dbReference type="EMBL" id="JAFFTA010000045">
    <property type="protein sequence ID" value="MBM9915883.1"/>
    <property type="molecule type" value="Genomic_DNA"/>
</dbReference>
<feature type="domain" description="VOC" evidence="1">
    <location>
        <begin position="4"/>
        <end position="122"/>
    </location>
</feature>
<dbReference type="AlphaFoldDB" id="A0AAW4GM99"/>
<dbReference type="PANTHER" id="PTHR36503:SF1">
    <property type="entry name" value="BLR2520 PROTEIN"/>
    <property type="match status" value="1"/>
</dbReference>
<dbReference type="PROSITE" id="PS51819">
    <property type="entry name" value="VOC"/>
    <property type="match status" value="1"/>
</dbReference>
<dbReference type="EMBL" id="JAFFTB010000006">
    <property type="protein sequence ID" value="MBM9937330.1"/>
    <property type="molecule type" value="Genomic_DNA"/>
</dbReference>
<dbReference type="InterPro" id="IPR029068">
    <property type="entry name" value="Glyas_Bleomycin-R_OHBP_Dase"/>
</dbReference>
<dbReference type="PANTHER" id="PTHR36503">
    <property type="entry name" value="BLR2520 PROTEIN"/>
    <property type="match status" value="1"/>
</dbReference>
<dbReference type="Gene3D" id="3.10.180.10">
    <property type="entry name" value="2,3-Dihydroxybiphenyl 1,2-Dioxygenase, domain 1"/>
    <property type="match status" value="1"/>
</dbReference>
<dbReference type="Proteomes" id="UP000784064">
    <property type="component" value="Unassembled WGS sequence"/>
</dbReference>
<reference evidence="4" key="1">
    <citation type="submission" date="2021-01" db="EMBL/GenBank/DDBJ databases">
        <title>Stenotrophomonas maltophilia.</title>
        <authorList>
            <person name="Yu Y."/>
        </authorList>
    </citation>
    <scope>NUCLEOTIDE SEQUENCE [LARGE SCALE GENOMIC DNA]</scope>
    <source>
        <strain evidence="4">As-6</strain>
    </source>
</reference>
<name>A0AAW4GM99_9GAMM</name>
<evidence type="ECO:0000313" key="5">
    <source>
        <dbReference type="Proteomes" id="UP000784064"/>
    </source>
</evidence>
<dbReference type="CDD" id="cd06587">
    <property type="entry name" value="VOC"/>
    <property type="match status" value="1"/>
</dbReference>
<organism evidence="2 5">
    <name type="scientific">Stenotrophomonas lactitubi</name>
    <dbReference type="NCBI Taxonomy" id="2045214"/>
    <lineage>
        <taxon>Bacteria</taxon>
        <taxon>Pseudomonadati</taxon>
        <taxon>Pseudomonadota</taxon>
        <taxon>Gammaproteobacteria</taxon>
        <taxon>Lysobacterales</taxon>
        <taxon>Lysobacteraceae</taxon>
        <taxon>Stenotrophomonas</taxon>
    </lineage>
</organism>
<dbReference type="Proteomes" id="UP000749453">
    <property type="component" value="Unassembled WGS sequence"/>
</dbReference>
<evidence type="ECO:0000313" key="4">
    <source>
        <dbReference type="Proteomes" id="UP000749453"/>
    </source>
</evidence>
<protein>
    <submittedName>
        <fullName evidence="2">VOC family protein</fullName>
    </submittedName>
</protein>